<dbReference type="InterPro" id="IPR006258">
    <property type="entry name" value="Lipoamide_DH"/>
</dbReference>
<keyword evidence="5 13" id="KW-0560">Oxidoreductase</keyword>
<keyword evidence="11" id="KW-0547">Nucleotide-binding</keyword>
<evidence type="ECO:0000256" key="2">
    <source>
        <dbReference type="ARBA" id="ARBA00012608"/>
    </source>
</evidence>
<keyword evidence="8 13" id="KW-0676">Redox-active center</keyword>
<evidence type="ECO:0000256" key="1">
    <source>
        <dbReference type="ARBA" id="ARBA00007532"/>
    </source>
</evidence>
<dbReference type="InterPro" id="IPR050151">
    <property type="entry name" value="Class-I_Pyr_Nuc-Dis_Oxidored"/>
</dbReference>
<evidence type="ECO:0000256" key="12">
    <source>
        <dbReference type="PIRSR" id="PIRSR000350-4"/>
    </source>
</evidence>
<feature type="domain" description="FAD/NAD(P)-binding" evidence="15">
    <location>
        <begin position="5"/>
        <end position="330"/>
    </location>
</feature>
<dbReference type="FunFam" id="3.30.390.30:FF:000001">
    <property type="entry name" value="Dihydrolipoyl dehydrogenase"/>
    <property type="match status" value="1"/>
</dbReference>
<feature type="binding site" evidence="11">
    <location>
        <position position="273"/>
    </location>
    <ligand>
        <name>NAD(+)</name>
        <dbReference type="ChEBI" id="CHEBI:57540"/>
    </ligand>
</feature>
<evidence type="ECO:0000256" key="8">
    <source>
        <dbReference type="ARBA" id="ARBA00023284"/>
    </source>
</evidence>
<evidence type="ECO:0000256" key="9">
    <source>
        <dbReference type="ARBA" id="ARBA00049187"/>
    </source>
</evidence>
<dbReference type="Gene3D" id="3.50.50.60">
    <property type="entry name" value="FAD/NAD(P)-binding domain"/>
    <property type="match status" value="2"/>
</dbReference>
<evidence type="ECO:0000259" key="15">
    <source>
        <dbReference type="Pfam" id="PF07992"/>
    </source>
</evidence>
<dbReference type="GO" id="GO:0004148">
    <property type="term" value="F:dihydrolipoyl dehydrogenase (NADH) activity"/>
    <property type="evidence" value="ECO:0007669"/>
    <property type="project" value="UniProtKB-EC"/>
</dbReference>
<dbReference type="Gene3D" id="3.30.390.30">
    <property type="match status" value="1"/>
</dbReference>
<feature type="domain" description="Pyridine nucleotide-disulphide oxidoreductase dimerisation" evidence="14">
    <location>
        <begin position="349"/>
        <end position="458"/>
    </location>
</feature>
<dbReference type="Pfam" id="PF07992">
    <property type="entry name" value="Pyr_redox_2"/>
    <property type="match status" value="1"/>
</dbReference>
<sequence>MAETYDLLVIGAGPGGYVAAIRAAQLGLRVACVDKRKQLGGTCLNIGCIPSKALLDSSYWYVQAQQHLASHGVRLSGVTLDLATLLARKDRIVHELTQGIAFLFKKYGVDSYHGVARLNGGHQVVVQQAEGTALPLQGRHILLATGSVPVELPFLPFDGQVVVSSTEALHFTTVPQHLLIIGAGYIGLELGSVWRRLGAEVTVLEALPRLLPHTDSEIAGELLKQLTRQGMQFHFQTRVIEAQADGNGITLVASLADGTRRTFRGDRVLVAVGRKPYTEGLGLETVGLRLDPASGRLAVDADYRTAVPHILAVGDLIAGPMLAHKASAEGVVVAERLAGMKPRVNYSAIPSVIYTHPEVASVGATEQELQQKGIRYRVGRFPFSANGRAKALGDTTGWVKVLAEEDTDRLLGVHIIGPQASELIAECATLLEFHASAEDVARCIHPHPSLSEVLAEAARMAWAGKPLHS</sequence>
<keyword evidence="17" id="KW-1185">Reference proteome</keyword>
<evidence type="ECO:0000256" key="3">
    <source>
        <dbReference type="ARBA" id="ARBA00022630"/>
    </source>
</evidence>
<evidence type="ECO:0000256" key="4">
    <source>
        <dbReference type="ARBA" id="ARBA00022827"/>
    </source>
</evidence>
<evidence type="ECO:0000256" key="5">
    <source>
        <dbReference type="ARBA" id="ARBA00023002"/>
    </source>
</evidence>
<keyword evidence="3 13" id="KW-0285">Flavoprotein</keyword>
<dbReference type="InterPro" id="IPR012999">
    <property type="entry name" value="Pyr_OxRdtase_I_AS"/>
</dbReference>
<feature type="binding site" evidence="11">
    <location>
        <begin position="182"/>
        <end position="189"/>
    </location>
    <ligand>
        <name>NAD(+)</name>
        <dbReference type="ChEBI" id="CHEBI:57540"/>
    </ligand>
</feature>
<dbReference type="Pfam" id="PF02852">
    <property type="entry name" value="Pyr_redox_dim"/>
    <property type="match status" value="1"/>
</dbReference>
<keyword evidence="7" id="KW-1015">Disulfide bond</keyword>
<dbReference type="PANTHER" id="PTHR22912:SF151">
    <property type="entry name" value="DIHYDROLIPOYL DEHYDROGENASE, MITOCHONDRIAL"/>
    <property type="match status" value="1"/>
</dbReference>
<dbReference type="PRINTS" id="PR00411">
    <property type="entry name" value="PNDRDTASEI"/>
</dbReference>
<dbReference type="EMBL" id="JACEFB010000002">
    <property type="protein sequence ID" value="MBA2225349.1"/>
    <property type="molecule type" value="Genomic_DNA"/>
</dbReference>
<dbReference type="InterPro" id="IPR023753">
    <property type="entry name" value="FAD/NAD-binding_dom"/>
</dbReference>
<dbReference type="InterPro" id="IPR036188">
    <property type="entry name" value="FAD/NAD-bd_sf"/>
</dbReference>
<name>A0A7V8VC73_9BACT</name>
<dbReference type="PRINTS" id="PR00368">
    <property type="entry name" value="FADPNR"/>
</dbReference>
<comment type="similarity">
    <text evidence="1 13">Belongs to the class-I pyridine nucleotide-disulfide oxidoreductase family.</text>
</comment>
<gene>
    <name evidence="16" type="primary">lpdA</name>
    <name evidence="16" type="ORF">H0921_04135</name>
</gene>
<dbReference type="GO" id="GO:0050660">
    <property type="term" value="F:flavin adenine dinucleotide binding"/>
    <property type="evidence" value="ECO:0007669"/>
    <property type="project" value="InterPro"/>
</dbReference>
<comment type="miscellaneous">
    <text evidence="13">The active site is a redox-active disulfide bond.</text>
</comment>
<feature type="binding site" evidence="11">
    <location>
        <begin position="321"/>
        <end position="324"/>
    </location>
    <ligand>
        <name>FAD</name>
        <dbReference type="ChEBI" id="CHEBI:57692"/>
    </ligand>
</feature>
<evidence type="ECO:0000256" key="6">
    <source>
        <dbReference type="ARBA" id="ARBA00023027"/>
    </source>
</evidence>
<feature type="binding site" evidence="11">
    <location>
        <position position="205"/>
    </location>
    <ligand>
        <name>NAD(+)</name>
        <dbReference type="ChEBI" id="CHEBI:57540"/>
    </ligand>
</feature>
<feature type="binding site" evidence="11">
    <location>
        <begin position="145"/>
        <end position="147"/>
    </location>
    <ligand>
        <name>FAD</name>
        <dbReference type="ChEBI" id="CHEBI:57692"/>
    </ligand>
</feature>
<comment type="caution">
    <text evidence="16">The sequence shown here is derived from an EMBL/GenBank/DDBJ whole genome shotgun (WGS) entry which is preliminary data.</text>
</comment>
<proteinExistence type="inferred from homology"/>
<dbReference type="GO" id="GO:0005737">
    <property type="term" value="C:cytoplasm"/>
    <property type="evidence" value="ECO:0007669"/>
    <property type="project" value="UniProtKB-ARBA"/>
</dbReference>
<dbReference type="InterPro" id="IPR004099">
    <property type="entry name" value="Pyr_nucl-diS_OxRdtase_dimer"/>
</dbReference>
<accession>A0A7V8VC73</accession>
<dbReference type="AlphaFoldDB" id="A0A7V8VC73"/>
<dbReference type="PANTHER" id="PTHR22912">
    <property type="entry name" value="DISULFIDE OXIDOREDUCTASE"/>
    <property type="match status" value="1"/>
</dbReference>
<dbReference type="SUPFAM" id="SSF51905">
    <property type="entry name" value="FAD/NAD(P)-binding domain"/>
    <property type="match status" value="1"/>
</dbReference>
<evidence type="ECO:0000256" key="11">
    <source>
        <dbReference type="PIRSR" id="PIRSR000350-3"/>
    </source>
</evidence>
<dbReference type="SUPFAM" id="SSF55424">
    <property type="entry name" value="FAD/NAD-linked reductases, dimerisation (C-terminal) domain"/>
    <property type="match status" value="1"/>
</dbReference>
<evidence type="ECO:0000259" key="14">
    <source>
        <dbReference type="Pfam" id="PF02852"/>
    </source>
</evidence>
<protein>
    <recommendedName>
        <fullName evidence="2 13">Dihydrolipoyl dehydrogenase</fullName>
        <ecNumber evidence="2 13">1.8.1.4</ecNumber>
    </recommendedName>
</protein>
<dbReference type="InterPro" id="IPR001100">
    <property type="entry name" value="Pyr_nuc-diS_OxRdtase"/>
</dbReference>
<evidence type="ECO:0000256" key="13">
    <source>
        <dbReference type="RuleBase" id="RU003692"/>
    </source>
</evidence>
<feature type="binding site" evidence="11">
    <location>
        <position position="315"/>
    </location>
    <ligand>
        <name>FAD</name>
        <dbReference type="ChEBI" id="CHEBI:57692"/>
    </ligand>
</feature>
<dbReference type="EC" id="1.8.1.4" evidence="2 13"/>
<evidence type="ECO:0000313" key="17">
    <source>
        <dbReference type="Proteomes" id="UP000542342"/>
    </source>
</evidence>
<feature type="binding site" evidence="11">
    <location>
        <position position="52"/>
    </location>
    <ligand>
        <name>FAD</name>
        <dbReference type="ChEBI" id="CHEBI:57692"/>
    </ligand>
</feature>
<dbReference type="PIRSF" id="PIRSF000350">
    <property type="entry name" value="Mercury_reductase_MerA"/>
    <property type="match status" value="1"/>
</dbReference>
<dbReference type="GO" id="GO:0006103">
    <property type="term" value="P:2-oxoglutarate metabolic process"/>
    <property type="evidence" value="ECO:0007669"/>
    <property type="project" value="TreeGrafter"/>
</dbReference>
<evidence type="ECO:0000256" key="10">
    <source>
        <dbReference type="PIRSR" id="PIRSR000350-2"/>
    </source>
</evidence>
<feature type="active site" description="Proton acceptor" evidence="10">
    <location>
        <position position="447"/>
    </location>
</feature>
<keyword evidence="4 11" id="KW-0274">FAD</keyword>
<dbReference type="PROSITE" id="PS00076">
    <property type="entry name" value="PYRIDINE_REDOX_1"/>
    <property type="match status" value="1"/>
</dbReference>
<dbReference type="RefSeq" id="WP_194536779.1">
    <property type="nucleotide sequence ID" value="NZ_JACEFB010000002.1"/>
</dbReference>
<dbReference type="InterPro" id="IPR016156">
    <property type="entry name" value="FAD/NAD-linked_Rdtase_dimer_sf"/>
</dbReference>
<organism evidence="16 17">
    <name type="scientific">Thermogemmata fonticola</name>
    <dbReference type="NCBI Taxonomy" id="2755323"/>
    <lineage>
        <taxon>Bacteria</taxon>
        <taxon>Pseudomonadati</taxon>
        <taxon>Planctomycetota</taxon>
        <taxon>Planctomycetia</taxon>
        <taxon>Gemmatales</taxon>
        <taxon>Gemmataceae</taxon>
        <taxon>Thermogemmata</taxon>
    </lineage>
</organism>
<dbReference type="NCBIfam" id="TIGR01350">
    <property type="entry name" value="lipoamide_DH"/>
    <property type="match status" value="1"/>
</dbReference>
<dbReference type="Proteomes" id="UP000542342">
    <property type="component" value="Unassembled WGS sequence"/>
</dbReference>
<reference evidence="16 17" key="1">
    <citation type="submission" date="2020-07" db="EMBL/GenBank/DDBJ databases">
        <title>Thermogemmata thermophila gen. nov., sp. nov., a novel moderate thermophilic planctomycete from a Kamchatka hot spring.</title>
        <authorList>
            <person name="Elcheninov A.G."/>
            <person name="Podosokorskaya O.A."/>
            <person name="Kovaleva O.L."/>
            <person name="Novikov A."/>
            <person name="Bonch-Osmolovskaya E.A."/>
            <person name="Toshchakov S.V."/>
            <person name="Kublanov I.V."/>
        </authorList>
    </citation>
    <scope>NUCLEOTIDE SEQUENCE [LARGE SCALE GENOMIC DNA]</scope>
    <source>
        <strain evidence="16 17">2918</strain>
    </source>
</reference>
<evidence type="ECO:0000256" key="7">
    <source>
        <dbReference type="ARBA" id="ARBA00023157"/>
    </source>
</evidence>
<evidence type="ECO:0000313" key="16">
    <source>
        <dbReference type="EMBL" id="MBA2225349.1"/>
    </source>
</evidence>
<feature type="disulfide bond" description="Redox-active" evidence="12">
    <location>
        <begin position="43"/>
        <end position="48"/>
    </location>
</feature>
<keyword evidence="6 11" id="KW-0520">NAD</keyword>
<comment type="catalytic activity">
    <reaction evidence="9 13">
        <text>N(6)-[(R)-dihydrolipoyl]-L-lysyl-[protein] + NAD(+) = N(6)-[(R)-lipoyl]-L-lysyl-[protein] + NADH + H(+)</text>
        <dbReference type="Rhea" id="RHEA:15045"/>
        <dbReference type="Rhea" id="RHEA-COMP:10474"/>
        <dbReference type="Rhea" id="RHEA-COMP:10475"/>
        <dbReference type="ChEBI" id="CHEBI:15378"/>
        <dbReference type="ChEBI" id="CHEBI:57540"/>
        <dbReference type="ChEBI" id="CHEBI:57945"/>
        <dbReference type="ChEBI" id="CHEBI:83099"/>
        <dbReference type="ChEBI" id="CHEBI:83100"/>
        <dbReference type="EC" id="1.8.1.4"/>
    </reaction>
</comment>
<comment type="cofactor">
    <cofactor evidence="11 13">
        <name>FAD</name>
        <dbReference type="ChEBI" id="CHEBI:57692"/>
    </cofactor>
    <text evidence="11 13">Binds 1 FAD per subunit.</text>
</comment>